<protein>
    <recommendedName>
        <fullName evidence="4">ATPase AAA-type core domain-containing protein</fullName>
    </recommendedName>
</protein>
<keyword evidence="3" id="KW-0812">Transmembrane</keyword>
<dbReference type="GO" id="GO:0140570">
    <property type="term" value="P:extraction of mislocalized protein from mitochondrial outer membrane"/>
    <property type="evidence" value="ECO:0007669"/>
    <property type="project" value="TreeGrafter"/>
</dbReference>
<dbReference type="EMBL" id="CAJPVJ010002880">
    <property type="protein sequence ID" value="CAG2166908.1"/>
    <property type="molecule type" value="Genomic_DNA"/>
</dbReference>
<reference evidence="6" key="1">
    <citation type="submission" date="2020-11" db="EMBL/GenBank/DDBJ databases">
        <authorList>
            <person name="Tran Van P."/>
        </authorList>
    </citation>
    <scope>NUCLEOTIDE SEQUENCE</scope>
</reference>
<feature type="non-terminal residue" evidence="6">
    <location>
        <position position="1"/>
    </location>
</feature>
<keyword evidence="3" id="KW-0472">Membrane</keyword>
<organism evidence="6">
    <name type="scientific">Oppiella nova</name>
    <dbReference type="NCBI Taxonomy" id="334625"/>
    <lineage>
        <taxon>Eukaryota</taxon>
        <taxon>Metazoa</taxon>
        <taxon>Ecdysozoa</taxon>
        <taxon>Arthropoda</taxon>
        <taxon>Chelicerata</taxon>
        <taxon>Arachnida</taxon>
        <taxon>Acari</taxon>
        <taxon>Acariformes</taxon>
        <taxon>Sarcoptiformes</taxon>
        <taxon>Oribatida</taxon>
        <taxon>Brachypylina</taxon>
        <taxon>Oppioidea</taxon>
        <taxon>Oppiidae</taxon>
        <taxon>Oppiella</taxon>
    </lineage>
</organism>
<evidence type="ECO:0000256" key="2">
    <source>
        <dbReference type="ARBA" id="ARBA00022840"/>
    </source>
</evidence>
<feature type="domain" description="ATPase AAA-type core" evidence="4">
    <location>
        <begin position="125"/>
        <end position="148"/>
    </location>
</feature>
<keyword evidence="2" id="KW-0067">ATP-binding</keyword>
<dbReference type="Pfam" id="PF00004">
    <property type="entry name" value="AAA"/>
    <property type="match status" value="1"/>
</dbReference>
<accession>A0A7R9MT42</accession>
<dbReference type="GO" id="GO:0016887">
    <property type="term" value="F:ATP hydrolysis activity"/>
    <property type="evidence" value="ECO:0007669"/>
    <property type="project" value="InterPro"/>
</dbReference>
<dbReference type="EMBL" id="OC917705">
    <property type="protein sequence ID" value="CAD7647785.1"/>
    <property type="molecule type" value="Genomic_DNA"/>
</dbReference>
<evidence type="ECO:0000259" key="4">
    <source>
        <dbReference type="Pfam" id="PF00004"/>
    </source>
</evidence>
<dbReference type="InterPro" id="IPR051701">
    <property type="entry name" value="Mito_OM_Translocase_MSP1"/>
</dbReference>
<dbReference type="AlphaFoldDB" id="A0A7R9MT42"/>
<proteinExistence type="predicted"/>
<dbReference type="PANTHER" id="PTHR45644">
    <property type="entry name" value="AAA ATPASE, PUTATIVE (AFU_ORTHOLOGUE AFUA_2G12920)-RELATED-RELATED"/>
    <property type="match status" value="1"/>
</dbReference>
<keyword evidence="3" id="KW-1133">Transmembrane helix</keyword>
<sequence>MSDGLNRAELISIFIRAGILGICSYFAVKWMVNTLDPTRKQKREAQQRAERLLSRLGVTDLKASLNEYELSIAAQLVDPQSIDVTWSDIAGLEDVIEDIKATVILPIRTPELFVRSELHQPPKGVLLHGPPGCGKTMIAKATAKEAGAR</sequence>
<evidence type="ECO:0000313" key="6">
    <source>
        <dbReference type="EMBL" id="CAD7665937.1"/>
    </source>
</evidence>
<dbReference type="InterPro" id="IPR003959">
    <property type="entry name" value="ATPase_AAA_core"/>
</dbReference>
<keyword evidence="1" id="KW-0547">Nucleotide-binding</keyword>
<dbReference type="GO" id="GO:0005524">
    <property type="term" value="F:ATP binding"/>
    <property type="evidence" value="ECO:0007669"/>
    <property type="project" value="UniProtKB-KW"/>
</dbReference>
<name>A0A7R9MT42_9ACAR</name>
<dbReference type="Gene3D" id="3.40.50.300">
    <property type="entry name" value="P-loop containing nucleotide triphosphate hydrolases"/>
    <property type="match status" value="1"/>
</dbReference>
<dbReference type="SUPFAM" id="SSF52540">
    <property type="entry name" value="P-loop containing nucleoside triphosphate hydrolases"/>
    <property type="match status" value="1"/>
</dbReference>
<dbReference type="PANTHER" id="PTHR45644:SF3">
    <property type="entry name" value="FI08533P-RELATED"/>
    <property type="match status" value="1"/>
</dbReference>
<dbReference type="EMBL" id="CAJPVJ010050614">
    <property type="protein sequence ID" value="CAG2183069.1"/>
    <property type="molecule type" value="Genomic_DNA"/>
</dbReference>
<dbReference type="OrthoDB" id="10254455at2759"/>
<evidence type="ECO:0000256" key="1">
    <source>
        <dbReference type="ARBA" id="ARBA00022741"/>
    </source>
</evidence>
<dbReference type="Proteomes" id="UP000728032">
    <property type="component" value="Unassembled WGS sequence"/>
</dbReference>
<evidence type="ECO:0000313" key="7">
    <source>
        <dbReference type="Proteomes" id="UP000728032"/>
    </source>
</evidence>
<evidence type="ECO:0000256" key="3">
    <source>
        <dbReference type="SAM" id="Phobius"/>
    </source>
</evidence>
<keyword evidence="7" id="KW-1185">Reference proteome</keyword>
<feature type="transmembrane region" description="Helical" evidence="3">
    <location>
        <begin position="13"/>
        <end position="32"/>
    </location>
</feature>
<dbReference type="EMBL" id="OC965439">
    <property type="protein sequence ID" value="CAD7665937.1"/>
    <property type="molecule type" value="Genomic_DNA"/>
</dbReference>
<dbReference type="InterPro" id="IPR027417">
    <property type="entry name" value="P-loop_NTPase"/>
</dbReference>
<dbReference type="GO" id="GO:0005741">
    <property type="term" value="C:mitochondrial outer membrane"/>
    <property type="evidence" value="ECO:0007669"/>
    <property type="project" value="TreeGrafter"/>
</dbReference>
<evidence type="ECO:0000313" key="5">
    <source>
        <dbReference type="EMBL" id="CAD7647785.1"/>
    </source>
</evidence>
<gene>
    <name evidence="6" type="ORF">ONB1V03_LOCUS22490</name>
    <name evidence="5" type="ORF">ONB1V03_LOCUS6423</name>
</gene>